<dbReference type="HOGENOM" id="CLU_110996_0_0_2"/>
<dbReference type="KEGG" id="mhz:Metho_0121"/>
<feature type="transmembrane region" description="Helical" evidence="1">
    <location>
        <begin position="34"/>
        <end position="53"/>
    </location>
</feature>
<keyword evidence="1" id="KW-0472">Membrane</keyword>
<dbReference type="STRING" id="867904.Metho_0121"/>
<keyword evidence="1" id="KW-0812">Transmembrane</keyword>
<dbReference type="AlphaFoldDB" id="L0KWR7"/>
<dbReference type="Pfam" id="PF23959">
    <property type="entry name" value="DUF7288"/>
    <property type="match status" value="1"/>
</dbReference>
<dbReference type="InterPro" id="IPR055712">
    <property type="entry name" value="DUF7288"/>
</dbReference>
<proteinExistence type="predicted"/>
<evidence type="ECO:0000256" key="1">
    <source>
        <dbReference type="SAM" id="Phobius"/>
    </source>
</evidence>
<evidence type="ECO:0000313" key="3">
    <source>
        <dbReference type="Proteomes" id="UP000010866"/>
    </source>
</evidence>
<protein>
    <submittedName>
        <fullName evidence="2">Uncharacterized protein</fullName>
    </submittedName>
</protein>
<reference evidence="3" key="1">
    <citation type="submission" date="2012-02" db="EMBL/GenBank/DDBJ databases">
        <title>Complete sequence of chromosome of Methanomethylovorans hollandica DSM 15978.</title>
        <authorList>
            <person name="Lucas S."/>
            <person name="Copeland A."/>
            <person name="Lapidus A."/>
            <person name="Glavina del Rio T."/>
            <person name="Dalin E."/>
            <person name="Tice H."/>
            <person name="Bruce D."/>
            <person name="Goodwin L."/>
            <person name="Pitluck S."/>
            <person name="Peters L."/>
            <person name="Mikhailova N."/>
            <person name="Held B."/>
            <person name="Kyrpides N."/>
            <person name="Mavromatis K."/>
            <person name="Ivanova N."/>
            <person name="Brettin T."/>
            <person name="Detter J.C."/>
            <person name="Han C."/>
            <person name="Larimer F."/>
            <person name="Land M."/>
            <person name="Hauser L."/>
            <person name="Markowitz V."/>
            <person name="Cheng J.-F."/>
            <person name="Hugenholtz P."/>
            <person name="Woyke T."/>
            <person name="Wu D."/>
            <person name="Spring S."/>
            <person name="Schroeder M."/>
            <person name="Brambilla E."/>
            <person name="Klenk H.-P."/>
            <person name="Eisen J.A."/>
        </authorList>
    </citation>
    <scope>NUCLEOTIDE SEQUENCE [LARGE SCALE GENOMIC DNA]</scope>
    <source>
        <strain evidence="3">DSM 15978 / NBRC 107637 / DMS1</strain>
    </source>
</reference>
<sequence length="216" mass="24349">MYKMLFSPYGCGEMVRKNSNYDLNKDAFGQMHTLEALISLVLIIGVIIFSFQATSIIPLTSSTANTHIESQLQIIGQDILTSLDYSPYGQNSELKKDIVNWDGAYYNWNSDKYISSAHKELTNSSIAEILYFIVIPRGIAHNVEMEWTNNDGTITTLPYIYNGDPSDNAVIISKRVLLSDQDIGSTAFAYSTGLWDADPTTDFYNLVNVRLTLWRM</sequence>
<dbReference type="EMBL" id="CP003362">
    <property type="protein sequence ID" value="AGB48409.1"/>
    <property type="molecule type" value="Genomic_DNA"/>
</dbReference>
<evidence type="ECO:0000313" key="2">
    <source>
        <dbReference type="EMBL" id="AGB48409.1"/>
    </source>
</evidence>
<keyword evidence="1" id="KW-1133">Transmembrane helix</keyword>
<name>L0KWR7_METHD</name>
<accession>L0KWR7</accession>
<keyword evidence="3" id="KW-1185">Reference proteome</keyword>
<dbReference type="Proteomes" id="UP000010866">
    <property type="component" value="Chromosome"/>
</dbReference>
<organism evidence="2 3">
    <name type="scientific">Methanomethylovorans hollandica (strain DSM 15978 / NBRC 107637 / DMS1)</name>
    <dbReference type="NCBI Taxonomy" id="867904"/>
    <lineage>
        <taxon>Archaea</taxon>
        <taxon>Methanobacteriati</taxon>
        <taxon>Methanobacteriota</taxon>
        <taxon>Stenosarchaea group</taxon>
        <taxon>Methanomicrobia</taxon>
        <taxon>Methanosarcinales</taxon>
        <taxon>Methanosarcinaceae</taxon>
        <taxon>Methanomethylovorans</taxon>
    </lineage>
</organism>
<gene>
    <name evidence="2" type="ordered locus">Metho_0121</name>
</gene>